<feature type="signal peptide" evidence="8">
    <location>
        <begin position="1"/>
        <end position="26"/>
    </location>
</feature>
<dbReference type="KEGG" id="copr:Cop2CBH44_31170"/>
<organism evidence="10 11">
    <name type="scientific">Coprobacter secundus subsp. similis</name>
    <dbReference type="NCBI Taxonomy" id="2751153"/>
    <lineage>
        <taxon>Bacteria</taxon>
        <taxon>Pseudomonadati</taxon>
        <taxon>Bacteroidota</taxon>
        <taxon>Bacteroidia</taxon>
        <taxon>Bacteroidales</taxon>
        <taxon>Barnesiellaceae</taxon>
        <taxon>Coprobacter</taxon>
    </lineage>
</organism>
<dbReference type="InterPro" id="IPR036942">
    <property type="entry name" value="Beta-barrel_TonB_sf"/>
</dbReference>
<dbReference type="InterPro" id="IPR023997">
    <property type="entry name" value="TonB-dep_OMP_SusC/RagA_CS"/>
</dbReference>
<keyword evidence="6 7" id="KW-0998">Cell outer membrane</keyword>
<feature type="domain" description="TonB-dependent receptor plug" evidence="9">
    <location>
        <begin position="129"/>
        <end position="257"/>
    </location>
</feature>
<name>A0A7G1I227_9BACT</name>
<dbReference type="InterPro" id="IPR037066">
    <property type="entry name" value="Plug_dom_sf"/>
</dbReference>
<dbReference type="SUPFAM" id="SSF56935">
    <property type="entry name" value="Porins"/>
    <property type="match status" value="1"/>
</dbReference>
<dbReference type="InterPro" id="IPR023996">
    <property type="entry name" value="TonB-dep_OMP_SusC/RagA"/>
</dbReference>
<keyword evidence="8" id="KW-0732">Signal</keyword>
<evidence type="ECO:0000256" key="4">
    <source>
        <dbReference type="ARBA" id="ARBA00022692"/>
    </source>
</evidence>
<comment type="subcellular location">
    <subcellularLocation>
        <location evidence="1 7">Cell outer membrane</location>
        <topology evidence="1 7">Multi-pass membrane protein</topology>
    </subcellularLocation>
</comment>
<dbReference type="GO" id="GO:0009279">
    <property type="term" value="C:cell outer membrane"/>
    <property type="evidence" value="ECO:0007669"/>
    <property type="project" value="UniProtKB-SubCell"/>
</dbReference>
<evidence type="ECO:0000256" key="2">
    <source>
        <dbReference type="ARBA" id="ARBA00022448"/>
    </source>
</evidence>
<dbReference type="InterPro" id="IPR008969">
    <property type="entry name" value="CarboxyPept-like_regulatory"/>
</dbReference>
<dbReference type="InterPro" id="IPR039426">
    <property type="entry name" value="TonB-dep_rcpt-like"/>
</dbReference>
<evidence type="ECO:0000256" key="5">
    <source>
        <dbReference type="ARBA" id="ARBA00023136"/>
    </source>
</evidence>
<reference evidence="11" key="1">
    <citation type="submission" date="2020-07" db="EMBL/GenBank/DDBJ databases">
        <title>Complete genome sequencing of Coprobacter sp. strain 2CBH44.</title>
        <authorList>
            <person name="Sakamoto M."/>
            <person name="Murakami T."/>
            <person name="Mori H."/>
        </authorList>
    </citation>
    <scope>NUCLEOTIDE SEQUENCE [LARGE SCALE GENOMIC DNA]</scope>
    <source>
        <strain evidence="11">2CBH44</strain>
    </source>
</reference>
<dbReference type="SUPFAM" id="SSF49464">
    <property type="entry name" value="Carboxypeptidase regulatory domain-like"/>
    <property type="match status" value="1"/>
</dbReference>
<dbReference type="Gene3D" id="2.60.40.1120">
    <property type="entry name" value="Carboxypeptidase-like, regulatory domain"/>
    <property type="match status" value="1"/>
</dbReference>
<dbReference type="Gene3D" id="2.170.130.10">
    <property type="entry name" value="TonB-dependent receptor, plug domain"/>
    <property type="match status" value="1"/>
</dbReference>
<feature type="chain" id="PRO_5028906015" evidence="8">
    <location>
        <begin position="27"/>
        <end position="1111"/>
    </location>
</feature>
<evidence type="ECO:0000313" key="11">
    <source>
        <dbReference type="Proteomes" id="UP000594042"/>
    </source>
</evidence>
<keyword evidence="2 7" id="KW-0813">Transport</keyword>
<evidence type="ECO:0000256" key="1">
    <source>
        <dbReference type="ARBA" id="ARBA00004571"/>
    </source>
</evidence>
<evidence type="ECO:0000256" key="6">
    <source>
        <dbReference type="ARBA" id="ARBA00023237"/>
    </source>
</evidence>
<dbReference type="Gene3D" id="2.40.170.20">
    <property type="entry name" value="TonB-dependent receptor, beta-barrel domain"/>
    <property type="match status" value="1"/>
</dbReference>
<sequence length="1111" mass="122370">MKRKHLNRKTGYLFSVLLSFFLTLNAGTNIIAQGNTGKIKITGTVYDETKQPLAGASVREERSTNGTITDQNGRFSIFAKKGSTLRISFLGLESKVMTAQVAGDFDIMLKDNSHELGQVVVTGYGKTTKDRVTGSVGVVTAEELKGNPGASVDQLLQGKLAGVSVKMTSGQPGSEAQIRIRGTKTLTGDAEPLWVIDGVPLQRDIPEVNTISLRSGDFTNIYERGIAGISPQDIESITVLKDASASAIYGSQAAAGVIVVTTKRGKAGKLQMNYSGTVSFVTKPPRDANLMNSREKLAWEQELWDEFSAEGFSTGSYYPVIGAVGMIRSGYGDYAGMTKAEQDAYIEQLGAHTTNWFDELFRTAISNSHHLSFSGGSDKSAYYVSAGYNKNNGLVRGTGSDSYTLRATVDMTPNKRISLGISTDLAYMTADQTSTYVNPFTYAYFANPYERPFNADGSYAADNTYFMLARTNGMTSTLMPSEGFNIFREMDQTSNETKNVTANVNAQLGISILRNLKFEGLAAYGYTSNVSENISGQDTYTAWMDRPFEGSTMASTRRYGSIAQVTSYNQSYSLRGQLHFSEVFGNIHRLSVIAGSEISRSYAKTIHAKRYGYDTVTGNSSFPVYPSDQNVDYNKLVDYASKIDGYFGQSTIENATASFYGSMDYVLMNKYVASFTMRTDGSNKFGSKQQFNPNGSLGFNWNIGAEEFMKKLKPTLSSLMVRFSGGYTGKVNAAATPYIIMKYDASFRKTDDTYYRMGSVKNPPNPNLRWEKTFDLNASLSAGFFDDRMTWDLGFYRALSKDVISSVAVPLNTGFNVQSYNTSRVLNQGIEFTLAGKIIKTRDLSLTATANVAYNRNKLVEYNSPYATYSTVYEGYPIGAVITGKYTGIDKNTGLYAFKMRPDTDKSESKYRSNSDNYYYYLGTSNAPVTGGYVINFGYKRLSLSVSGNYSIGAKITDEISSPASYGIFRKTANQDIPTSHNDLYVNFLNVSKDVVNRWTEDNPITDGYPRLFDAFGEQVIDISSITSNYDKVTNGALIKNLSYFKISDIRLTYTFPDARWMRRAYISSLGISASVSNVCIFSNYDGIDPETPGAVYPKSRDFILGLNIGF</sequence>
<dbReference type="PROSITE" id="PS52016">
    <property type="entry name" value="TONB_DEPENDENT_REC_3"/>
    <property type="match status" value="1"/>
</dbReference>
<evidence type="ECO:0000256" key="3">
    <source>
        <dbReference type="ARBA" id="ARBA00022452"/>
    </source>
</evidence>
<gene>
    <name evidence="10" type="ORF">Cop2CBH44_31170</name>
</gene>
<evidence type="ECO:0000256" key="8">
    <source>
        <dbReference type="SAM" id="SignalP"/>
    </source>
</evidence>
<evidence type="ECO:0000259" key="9">
    <source>
        <dbReference type="Pfam" id="PF07715"/>
    </source>
</evidence>
<dbReference type="NCBIfam" id="TIGR04056">
    <property type="entry name" value="OMP_RagA_SusC"/>
    <property type="match status" value="1"/>
</dbReference>
<keyword evidence="3 7" id="KW-1134">Transmembrane beta strand</keyword>
<evidence type="ECO:0000313" key="10">
    <source>
        <dbReference type="EMBL" id="BCI64764.1"/>
    </source>
</evidence>
<evidence type="ECO:0000256" key="7">
    <source>
        <dbReference type="PROSITE-ProRule" id="PRU01360"/>
    </source>
</evidence>
<proteinExistence type="inferred from homology"/>
<keyword evidence="5 7" id="KW-0472">Membrane</keyword>
<dbReference type="AlphaFoldDB" id="A0A7G1I227"/>
<accession>A0A7G1I227</accession>
<dbReference type="EMBL" id="AP023322">
    <property type="protein sequence ID" value="BCI64764.1"/>
    <property type="molecule type" value="Genomic_DNA"/>
</dbReference>
<protein>
    <submittedName>
        <fullName evidence="10">SusC/RagA family TonB-linked outer membrane protein</fullName>
    </submittedName>
</protein>
<dbReference type="RefSeq" id="WP_200755179.1">
    <property type="nucleotide sequence ID" value="NZ_AP023322.1"/>
</dbReference>
<dbReference type="NCBIfam" id="TIGR04057">
    <property type="entry name" value="SusC_RagA_signa"/>
    <property type="match status" value="1"/>
</dbReference>
<keyword evidence="11" id="KW-1185">Reference proteome</keyword>
<comment type="similarity">
    <text evidence="7">Belongs to the TonB-dependent receptor family.</text>
</comment>
<dbReference type="InterPro" id="IPR012910">
    <property type="entry name" value="Plug_dom"/>
</dbReference>
<dbReference type="Pfam" id="PF13715">
    <property type="entry name" value="CarbopepD_reg_2"/>
    <property type="match status" value="1"/>
</dbReference>
<keyword evidence="4 7" id="KW-0812">Transmembrane</keyword>
<dbReference type="Proteomes" id="UP000594042">
    <property type="component" value="Chromosome"/>
</dbReference>
<dbReference type="Pfam" id="PF07715">
    <property type="entry name" value="Plug"/>
    <property type="match status" value="1"/>
</dbReference>